<reference evidence="1" key="1">
    <citation type="journal article" date="2021" name="Cell">
        <title>Tracing the genetic footprints of vertebrate landing in non-teleost ray-finned fishes.</title>
        <authorList>
            <person name="Bi X."/>
            <person name="Wang K."/>
            <person name="Yang L."/>
            <person name="Pan H."/>
            <person name="Jiang H."/>
            <person name="Wei Q."/>
            <person name="Fang M."/>
            <person name="Yu H."/>
            <person name="Zhu C."/>
            <person name="Cai Y."/>
            <person name="He Y."/>
            <person name="Gan X."/>
            <person name="Zeng H."/>
            <person name="Yu D."/>
            <person name="Zhu Y."/>
            <person name="Jiang H."/>
            <person name="Qiu Q."/>
            <person name="Yang H."/>
            <person name="Zhang Y.E."/>
            <person name="Wang W."/>
            <person name="Zhu M."/>
            <person name="He S."/>
            <person name="Zhang G."/>
        </authorList>
    </citation>
    <scope>NUCLEOTIDE SEQUENCE</scope>
    <source>
        <strain evidence="1">Allg_001</strain>
    </source>
</reference>
<evidence type="ECO:0000313" key="1">
    <source>
        <dbReference type="EMBL" id="MBN3323688.1"/>
    </source>
</evidence>
<comment type="caution">
    <text evidence="1">The sequence shown here is derived from an EMBL/GenBank/DDBJ whole genome shotgun (WGS) entry which is preliminary data.</text>
</comment>
<keyword evidence="2" id="KW-1185">Reference proteome</keyword>
<accession>A0A8J7THQ5</accession>
<dbReference type="PANTHER" id="PTHR45913:SF19">
    <property type="entry name" value="LOW QUALITY PROTEIN: ZINC FINGER BED DOMAIN-CONTAINING PROTEIN 5-LIKE"/>
    <property type="match status" value="1"/>
</dbReference>
<dbReference type="PANTHER" id="PTHR45913">
    <property type="entry name" value="EPM2A-INTERACTING PROTEIN 1"/>
    <property type="match status" value="1"/>
</dbReference>
<feature type="non-terminal residue" evidence="1">
    <location>
        <position position="1"/>
    </location>
</feature>
<dbReference type="AlphaFoldDB" id="A0A8J7THQ5"/>
<gene>
    <name evidence="1" type="primary">Zbed5_13</name>
    <name evidence="1" type="ORF">GTO95_0017784</name>
</gene>
<evidence type="ECO:0000313" key="2">
    <source>
        <dbReference type="Proteomes" id="UP000736164"/>
    </source>
</evidence>
<proteinExistence type="predicted"/>
<dbReference type="Proteomes" id="UP000736164">
    <property type="component" value="Unassembled WGS sequence"/>
</dbReference>
<protein>
    <submittedName>
        <fullName evidence="1">ZBED5 protein</fullName>
    </submittedName>
</protein>
<organism evidence="1 2">
    <name type="scientific">Atractosteus spatula</name>
    <name type="common">Alligator gar</name>
    <name type="synonym">Lepisosteus spatula</name>
    <dbReference type="NCBI Taxonomy" id="7917"/>
    <lineage>
        <taxon>Eukaryota</taxon>
        <taxon>Metazoa</taxon>
        <taxon>Chordata</taxon>
        <taxon>Craniata</taxon>
        <taxon>Vertebrata</taxon>
        <taxon>Euteleostomi</taxon>
        <taxon>Actinopterygii</taxon>
        <taxon>Neopterygii</taxon>
        <taxon>Holostei</taxon>
        <taxon>Semionotiformes</taxon>
        <taxon>Lepisosteidae</taxon>
        <taxon>Atractosteus</taxon>
    </lineage>
</organism>
<feature type="non-terminal residue" evidence="1">
    <location>
        <position position="100"/>
    </location>
</feature>
<sequence>MVQASQTVTEKATEAPYIVSYHIACAGKTHTIAEKLAKQCAIDLVKCMLDEKSANQISAVPLLNDSRRIKDLALDVRTELISRLKRSLLYKWMSRQMLQD</sequence>
<dbReference type="EMBL" id="JAAWVO010066843">
    <property type="protein sequence ID" value="MBN3323688.1"/>
    <property type="molecule type" value="Genomic_DNA"/>
</dbReference>
<name>A0A8J7THQ5_ATRSP</name>